<dbReference type="Gene3D" id="1.10.287.130">
    <property type="match status" value="1"/>
</dbReference>
<dbReference type="RefSeq" id="WP_376697718.1">
    <property type="nucleotide sequence ID" value="NZ_CADDWK010000007.1"/>
</dbReference>
<evidence type="ECO:0000256" key="3">
    <source>
        <dbReference type="ARBA" id="ARBA00012438"/>
    </source>
</evidence>
<evidence type="ECO:0000256" key="12">
    <source>
        <dbReference type="ARBA" id="ARBA00023136"/>
    </source>
</evidence>
<keyword evidence="11" id="KW-0902">Two-component regulatory system</keyword>
<keyword evidence="17" id="KW-1185">Reference proteome</keyword>
<dbReference type="GO" id="GO:0005524">
    <property type="term" value="F:ATP binding"/>
    <property type="evidence" value="ECO:0007669"/>
    <property type="project" value="UniProtKB-KW"/>
</dbReference>
<keyword evidence="6 14" id="KW-0812">Transmembrane</keyword>
<dbReference type="FunFam" id="3.30.565.10:FF:000013">
    <property type="entry name" value="Two-component sensor histidine kinase"/>
    <property type="match status" value="1"/>
</dbReference>
<dbReference type="SMART" id="SM00387">
    <property type="entry name" value="HATPase_c"/>
    <property type="match status" value="1"/>
</dbReference>
<feature type="coiled-coil region" evidence="13">
    <location>
        <begin position="110"/>
        <end position="144"/>
    </location>
</feature>
<evidence type="ECO:0000313" key="16">
    <source>
        <dbReference type="EMBL" id="MBB6451674.1"/>
    </source>
</evidence>
<proteinExistence type="predicted"/>
<comment type="catalytic activity">
    <reaction evidence="1">
        <text>ATP + protein L-histidine = ADP + protein N-phospho-L-histidine.</text>
        <dbReference type="EC" id="2.7.13.3"/>
    </reaction>
</comment>
<name>A0A841PVC5_9BACI</name>
<evidence type="ECO:0000256" key="9">
    <source>
        <dbReference type="ARBA" id="ARBA00022840"/>
    </source>
</evidence>
<dbReference type="GO" id="GO:0000155">
    <property type="term" value="F:phosphorelay sensor kinase activity"/>
    <property type="evidence" value="ECO:0007669"/>
    <property type="project" value="InterPro"/>
</dbReference>
<evidence type="ECO:0000256" key="7">
    <source>
        <dbReference type="ARBA" id="ARBA00022741"/>
    </source>
</evidence>
<dbReference type="PROSITE" id="PS50109">
    <property type="entry name" value="HIS_KIN"/>
    <property type="match status" value="1"/>
</dbReference>
<feature type="domain" description="Histidine kinase" evidence="15">
    <location>
        <begin position="151"/>
        <end position="367"/>
    </location>
</feature>
<accession>A0A841PVC5</accession>
<dbReference type="InterPro" id="IPR004358">
    <property type="entry name" value="Sig_transdc_His_kin-like_C"/>
</dbReference>
<keyword evidence="10 14" id="KW-1133">Transmembrane helix</keyword>
<evidence type="ECO:0000256" key="4">
    <source>
        <dbReference type="ARBA" id="ARBA00022553"/>
    </source>
</evidence>
<comment type="subcellular location">
    <subcellularLocation>
        <location evidence="2">Membrane</location>
    </subcellularLocation>
</comment>
<dbReference type="EC" id="2.7.13.3" evidence="3"/>
<keyword evidence="13" id="KW-0175">Coiled coil</keyword>
<organism evidence="16 17">
    <name type="scientific">Salirhabdus euzebyi</name>
    <dbReference type="NCBI Taxonomy" id="394506"/>
    <lineage>
        <taxon>Bacteria</taxon>
        <taxon>Bacillati</taxon>
        <taxon>Bacillota</taxon>
        <taxon>Bacilli</taxon>
        <taxon>Bacillales</taxon>
        <taxon>Bacillaceae</taxon>
        <taxon>Salirhabdus</taxon>
    </lineage>
</organism>
<dbReference type="GO" id="GO:0016036">
    <property type="term" value="P:cellular response to phosphate starvation"/>
    <property type="evidence" value="ECO:0007669"/>
    <property type="project" value="TreeGrafter"/>
</dbReference>
<evidence type="ECO:0000256" key="5">
    <source>
        <dbReference type="ARBA" id="ARBA00022679"/>
    </source>
</evidence>
<dbReference type="PRINTS" id="PR00344">
    <property type="entry name" value="BCTRLSENSOR"/>
</dbReference>
<dbReference type="InterPro" id="IPR050351">
    <property type="entry name" value="BphY/WalK/GraS-like"/>
</dbReference>
<dbReference type="PANTHER" id="PTHR45453:SF1">
    <property type="entry name" value="PHOSPHATE REGULON SENSOR PROTEIN PHOR"/>
    <property type="match status" value="1"/>
</dbReference>
<dbReference type="InterPro" id="IPR036890">
    <property type="entry name" value="HATPase_C_sf"/>
</dbReference>
<dbReference type="SUPFAM" id="SSF55874">
    <property type="entry name" value="ATPase domain of HSP90 chaperone/DNA topoisomerase II/histidine kinase"/>
    <property type="match status" value="1"/>
</dbReference>
<keyword evidence="5 16" id="KW-0808">Transferase</keyword>
<feature type="transmembrane region" description="Helical" evidence="14">
    <location>
        <begin position="21"/>
        <end position="46"/>
    </location>
</feature>
<dbReference type="InterPro" id="IPR003594">
    <property type="entry name" value="HATPase_dom"/>
</dbReference>
<dbReference type="InterPro" id="IPR003661">
    <property type="entry name" value="HisK_dim/P_dom"/>
</dbReference>
<dbReference type="Pfam" id="PF00512">
    <property type="entry name" value="HisKA"/>
    <property type="match status" value="1"/>
</dbReference>
<keyword evidence="12 14" id="KW-0472">Membrane</keyword>
<gene>
    <name evidence="16" type="ORF">HNQ94_000095</name>
</gene>
<evidence type="ECO:0000256" key="1">
    <source>
        <dbReference type="ARBA" id="ARBA00000085"/>
    </source>
</evidence>
<keyword evidence="9" id="KW-0067">ATP-binding</keyword>
<dbReference type="EMBL" id="JACHGH010000001">
    <property type="protein sequence ID" value="MBB6451674.1"/>
    <property type="molecule type" value="Genomic_DNA"/>
</dbReference>
<reference evidence="16 17" key="1">
    <citation type="submission" date="2020-08" db="EMBL/GenBank/DDBJ databases">
        <title>Genomic Encyclopedia of Type Strains, Phase IV (KMG-IV): sequencing the most valuable type-strain genomes for metagenomic binning, comparative biology and taxonomic classification.</title>
        <authorList>
            <person name="Goeker M."/>
        </authorList>
    </citation>
    <scope>NUCLEOTIDE SEQUENCE [LARGE SCALE GENOMIC DNA]</scope>
    <source>
        <strain evidence="16 17">DSM 19612</strain>
    </source>
</reference>
<dbReference type="CDD" id="cd00082">
    <property type="entry name" value="HisKA"/>
    <property type="match status" value="1"/>
</dbReference>
<evidence type="ECO:0000256" key="6">
    <source>
        <dbReference type="ARBA" id="ARBA00022692"/>
    </source>
</evidence>
<evidence type="ECO:0000313" key="17">
    <source>
        <dbReference type="Proteomes" id="UP000581688"/>
    </source>
</evidence>
<protein>
    <recommendedName>
        <fullName evidence="3">histidine kinase</fullName>
        <ecNumber evidence="3">2.7.13.3</ecNumber>
    </recommendedName>
</protein>
<dbReference type="GO" id="GO:0005886">
    <property type="term" value="C:plasma membrane"/>
    <property type="evidence" value="ECO:0007669"/>
    <property type="project" value="TreeGrafter"/>
</dbReference>
<dbReference type="SUPFAM" id="SSF47384">
    <property type="entry name" value="Homodimeric domain of signal transducing histidine kinase"/>
    <property type="match status" value="1"/>
</dbReference>
<evidence type="ECO:0000259" key="15">
    <source>
        <dbReference type="PROSITE" id="PS50109"/>
    </source>
</evidence>
<dbReference type="Proteomes" id="UP000581688">
    <property type="component" value="Unassembled WGS sequence"/>
</dbReference>
<feature type="transmembrane region" description="Helical" evidence="14">
    <location>
        <begin position="66"/>
        <end position="86"/>
    </location>
</feature>
<comment type="caution">
    <text evidence="16">The sequence shown here is derived from an EMBL/GenBank/DDBJ whole genome shotgun (WGS) entry which is preliminary data.</text>
</comment>
<evidence type="ECO:0000256" key="14">
    <source>
        <dbReference type="SAM" id="Phobius"/>
    </source>
</evidence>
<sequence>MSNRKASYLGKDLTRAIFFRCVVMVIIFTVGLIFTFFISALILSRFTWYAGDFFYELLLRPINNHPILFLSVCWLLGFIVILVISWKRIIRYFDTIVEASNDLVSKNDELIRLPRELKQVEDQMNQIKQEAIRNERIAREAEQRKNDLIVYLAHDLKTPLTSVIGYLTLLRDELDISKELRQKYTSISLDKAVRLEDLINEFFEITRFNLSQLTLETSQVNLTRMLEQITFEFQPLMEEKNLTFQLDSPIHIDMKCDVSKMERVFDNIIRNAVSYSFPDSTISIKITEEKQGVTIRFSNKGNTIPEEKLTRIFERFYRLDSSRSTNTGGAGVGLAIAKEIVEIHKGTISVSSSDDNIEFNIYLPTPS</sequence>
<dbReference type="InterPro" id="IPR005467">
    <property type="entry name" value="His_kinase_dom"/>
</dbReference>
<evidence type="ECO:0000256" key="2">
    <source>
        <dbReference type="ARBA" id="ARBA00004370"/>
    </source>
</evidence>
<dbReference type="AlphaFoldDB" id="A0A841PVC5"/>
<dbReference type="PANTHER" id="PTHR45453">
    <property type="entry name" value="PHOSPHATE REGULON SENSOR PROTEIN PHOR"/>
    <property type="match status" value="1"/>
</dbReference>
<dbReference type="GO" id="GO:0004721">
    <property type="term" value="F:phosphoprotein phosphatase activity"/>
    <property type="evidence" value="ECO:0007669"/>
    <property type="project" value="TreeGrafter"/>
</dbReference>
<dbReference type="InterPro" id="IPR036097">
    <property type="entry name" value="HisK_dim/P_sf"/>
</dbReference>
<dbReference type="Gene3D" id="3.30.565.10">
    <property type="entry name" value="Histidine kinase-like ATPase, C-terminal domain"/>
    <property type="match status" value="1"/>
</dbReference>
<keyword evidence="8 16" id="KW-0418">Kinase</keyword>
<dbReference type="SMART" id="SM00388">
    <property type="entry name" value="HisKA"/>
    <property type="match status" value="1"/>
</dbReference>
<evidence type="ECO:0000256" key="13">
    <source>
        <dbReference type="SAM" id="Coils"/>
    </source>
</evidence>
<keyword evidence="7" id="KW-0547">Nucleotide-binding</keyword>
<keyword evidence="4" id="KW-0597">Phosphoprotein</keyword>
<dbReference type="Pfam" id="PF02518">
    <property type="entry name" value="HATPase_c"/>
    <property type="match status" value="1"/>
</dbReference>
<evidence type="ECO:0000256" key="10">
    <source>
        <dbReference type="ARBA" id="ARBA00022989"/>
    </source>
</evidence>
<evidence type="ECO:0000256" key="11">
    <source>
        <dbReference type="ARBA" id="ARBA00023012"/>
    </source>
</evidence>
<evidence type="ECO:0000256" key="8">
    <source>
        <dbReference type="ARBA" id="ARBA00022777"/>
    </source>
</evidence>